<dbReference type="PANTHER" id="PTHR42760">
    <property type="entry name" value="SHORT-CHAIN DEHYDROGENASES/REDUCTASES FAMILY MEMBER"/>
    <property type="match status" value="1"/>
</dbReference>
<sequence>ASIAGKTATSHIGAYSASKFGVIAVTQVFAKELAPDITVNAICPGFHVTGIYFNSEEVVRGSMKTFKAPEILLERLGKAEDVAPLAAFLASEDSDYMTGQAVNIDGGVEFH</sequence>
<gene>
    <name evidence="3" type="ORF">S06H3_10660</name>
</gene>
<dbReference type="AlphaFoldDB" id="X1M510"/>
<evidence type="ECO:0000256" key="2">
    <source>
        <dbReference type="ARBA" id="ARBA00023002"/>
    </source>
</evidence>
<dbReference type="Pfam" id="PF13561">
    <property type="entry name" value="adh_short_C2"/>
    <property type="match status" value="1"/>
</dbReference>
<evidence type="ECO:0008006" key="4">
    <source>
        <dbReference type="Google" id="ProtNLM"/>
    </source>
</evidence>
<comment type="similarity">
    <text evidence="1">Belongs to the short-chain dehydrogenases/reductases (SDR) family.</text>
</comment>
<keyword evidence="2" id="KW-0560">Oxidoreductase</keyword>
<comment type="caution">
    <text evidence="3">The sequence shown here is derived from an EMBL/GenBank/DDBJ whole genome shotgun (WGS) entry which is preliminary data.</text>
</comment>
<evidence type="ECO:0000313" key="3">
    <source>
        <dbReference type="EMBL" id="GAI09765.1"/>
    </source>
</evidence>
<reference evidence="3" key="1">
    <citation type="journal article" date="2014" name="Front. Microbiol.">
        <title>High frequency of phylogenetically diverse reductive dehalogenase-homologous genes in deep subseafloor sedimentary metagenomes.</title>
        <authorList>
            <person name="Kawai M."/>
            <person name="Futagami T."/>
            <person name="Toyoda A."/>
            <person name="Takaki Y."/>
            <person name="Nishi S."/>
            <person name="Hori S."/>
            <person name="Arai W."/>
            <person name="Tsubouchi T."/>
            <person name="Morono Y."/>
            <person name="Uchiyama I."/>
            <person name="Ito T."/>
            <person name="Fujiyama A."/>
            <person name="Inagaki F."/>
            <person name="Takami H."/>
        </authorList>
    </citation>
    <scope>NUCLEOTIDE SEQUENCE</scope>
    <source>
        <strain evidence="3">Expedition CK06-06</strain>
    </source>
</reference>
<feature type="non-terminal residue" evidence="3">
    <location>
        <position position="1"/>
    </location>
</feature>
<dbReference type="GO" id="GO:0016616">
    <property type="term" value="F:oxidoreductase activity, acting on the CH-OH group of donors, NAD or NADP as acceptor"/>
    <property type="evidence" value="ECO:0007669"/>
    <property type="project" value="TreeGrafter"/>
</dbReference>
<accession>X1M510</accession>
<dbReference type="SUPFAM" id="SSF51735">
    <property type="entry name" value="NAD(P)-binding Rossmann-fold domains"/>
    <property type="match status" value="1"/>
</dbReference>
<dbReference type="InterPro" id="IPR002347">
    <property type="entry name" value="SDR_fam"/>
</dbReference>
<protein>
    <recommendedName>
        <fullName evidence="4">SDR family oxidoreductase</fullName>
    </recommendedName>
</protein>
<dbReference type="PRINTS" id="PR00081">
    <property type="entry name" value="GDHRDH"/>
</dbReference>
<dbReference type="EMBL" id="BARV01004991">
    <property type="protein sequence ID" value="GAI09765.1"/>
    <property type="molecule type" value="Genomic_DNA"/>
</dbReference>
<dbReference type="Gene3D" id="3.40.50.720">
    <property type="entry name" value="NAD(P)-binding Rossmann-like Domain"/>
    <property type="match status" value="1"/>
</dbReference>
<dbReference type="InterPro" id="IPR020904">
    <property type="entry name" value="Sc_DH/Rdtase_CS"/>
</dbReference>
<dbReference type="PROSITE" id="PS00061">
    <property type="entry name" value="ADH_SHORT"/>
    <property type="match status" value="1"/>
</dbReference>
<evidence type="ECO:0000256" key="1">
    <source>
        <dbReference type="ARBA" id="ARBA00006484"/>
    </source>
</evidence>
<dbReference type="PANTHER" id="PTHR42760:SF133">
    <property type="entry name" value="3-OXOACYL-[ACYL-CARRIER-PROTEIN] REDUCTASE"/>
    <property type="match status" value="1"/>
</dbReference>
<dbReference type="InterPro" id="IPR036291">
    <property type="entry name" value="NAD(P)-bd_dom_sf"/>
</dbReference>
<proteinExistence type="inferred from homology"/>
<name>X1M510_9ZZZZ</name>
<organism evidence="3">
    <name type="scientific">marine sediment metagenome</name>
    <dbReference type="NCBI Taxonomy" id="412755"/>
    <lineage>
        <taxon>unclassified sequences</taxon>
        <taxon>metagenomes</taxon>
        <taxon>ecological metagenomes</taxon>
    </lineage>
</organism>